<reference evidence="1" key="1">
    <citation type="submission" date="2021-02" db="EMBL/GenBank/DDBJ databases">
        <authorList>
            <person name="Nowell W R."/>
        </authorList>
    </citation>
    <scope>NUCLEOTIDE SEQUENCE</scope>
</reference>
<feature type="non-terminal residue" evidence="1">
    <location>
        <position position="1"/>
    </location>
</feature>
<dbReference type="AlphaFoldDB" id="A0A816MVV1"/>
<comment type="caution">
    <text evidence="1">The sequence shown here is derived from an EMBL/GenBank/DDBJ whole genome shotgun (WGS) entry which is preliminary data.</text>
</comment>
<proteinExistence type="predicted"/>
<dbReference type="Proteomes" id="UP000663856">
    <property type="component" value="Unassembled WGS sequence"/>
</dbReference>
<gene>
    <name evidence="1" type="ORF">WKI299_LOCUS5707</name>
</gene>
<name>A0A816MVV1_9BILA</name>
<feature type="non-terminal residue" evidence="1">
    <location>
        <position position="115"/>
    </location>
</feature>
<sequence length="115" mass="13264">MINMINDIEQKQQRIFDMETKFENFFEKLILADDPSQLINELITDQSIEFNKVICCVLDHVAQIQSQRKIQYLAEIIGRTCFEKKVCEIGCLIVKSEVAALNNSFLTAYARLCAI</sequence>
<protein>
    <submittedName>
        <fullName evidence="1">Uncharacterized protein</fullName>
    </submittedName>
</protein>
<dbReference type="EMBL" id="CAJNRF010001619">
    <property type="protein sequence ID" value="CAF2019160.1"/>
    <property type="molecule type" value="Genomic_DNA"/>
</dbReference>
<evidence type="ECO:0000313" key="1">
    <source>
        <dbReference type="EMBL" id="CAF2019160.1"/>
    </source>
</evidence>
<evidence type="ECO:0000313" key="2">
    <source>
        <dbReference type="Proteomes" id="UP000663856"/>
    </source>
</evidence>
<accession>A0A816MVV1</accession>
<organism evidence="1 2">
    <name type="scientific">Rotaria magnacalcarata</name>
    <dbReference type="NCBI Taxonomy" id="392030"/>
    <lineage>
        <taxon>Eukaryota</taxon>
        <taxon>Metazoa</taxon>
        <taxon>Spiralia</taxon>
        <taxon>Gnathifera</taxon>
        <taxon>Rotifera</taxon>
        <taxon>Eurotatoria</taxon>
        <taxon>Bdelloidea</taxon>
        <taxon>Philodinida</taxon>
        <taxon>Philodinidae</taxon>
        <taxon>Rotaria</taxon>
    </lineage>
</organism>